<dbReference type="AlphaFoldDB" id="A0AAW1S6Y9"/>
<name>A0AAW1S6Y9_9CHLO</name>
<reference evidence="1 2" key="1">
    <citation type="journal article" date="2024" name="Nat. Commun.">
        <title>Phylogenomics reveals the evolutionary origins of lichenization in chlorophyte algae.</title>
        <authorList>
            <person name="Puginier C."/>
            <person name="Libourel C."/>
            <person name="Otte J."/>
            <person name="Skaloud P."/>
            <person name="Haon M."/>
            <person name="Grisel S."/>
            <person name="Petersen M."/>
            <person name="Berrin J.G."/>
            <person name="Delaux P.M."/>
            <person name="Dal Grande F."/>
            <person name="Keller J."/>
        </authorList>
    </citation>
    <scope>NUCLEOTIDE SEQUENCE [LARGE SCALE GENOMIC DNA]</scope>
    <source>
        <strain evidence="1 2">SAG 245.80</strain>
    </source>
</reference>
<sequence length="81" mass="9000">MAYDLEGPGRDGVVKYFRKPYRMVTLMFIGMPFCLPLSCLEQWQARRPAAAADPGDASKPLLESTMNISFIFAQILNVSGV</sequence>
<comment type="caution">
    <text evidence="1">The sequence shown here is derived from an EMBL/GenBank/DDBJ whole genome shotgun (WGS) entry which is preliminary data.</text>
</comment>
<evidence type="ECO:0000313" key="1">
    <source>
        <dbReference type="EMBL" id="KAK9842054.1"/>
    </source>
</evidence>
<keyword evidence="2" id="KW-1185">Reference proteome</keyword>
<proteinExistence type="predicted"/>
<dbReference type="EMBL" id="JALJOU010000009">
    <property type="protein sequence ID" value="KAK9842054.1"/>
    <property type="molecule type" value="Genomic_DNA"/>
</dbReference>
<evidence type="ECO:0000313" key="2">
    <source>
        <dbReference type="Proteomes" id="UP001445335"/>
    </source>
</evidence>
<organism evidence="1 2">
    <name type="scientific">Elliptochloris bilobata</name>
    <dbReference type="NCBI Taxonomy" id="381761"/>
    <lineage>
        <taxon>Eukaryota</taxon>
        <taxon>Viridiplantae</taxon>
        <taxon>Chlorophyta</taxon>
        <taxon>core chlorophytes</taxon>
        <taxon>Trebouxiophyceae</taxon>
        <taxon>Trebouxiophyceae incertae sedis</taxon>
        <taxon>Elliptochloris clade</taxon>
        <taxon>Elliptochloris</taxon>
    </lineage>
</organism>
<dbReference type="Proteomes" id="UP001445335">
    <property type="component" value="Unassembled WGS sequence"/>
</dbReference>
<accession>A0AAW1S6Y9</accession>
<protein>
    <submittedName>
        <fullName evidence="1">Uncharacterized protein</fullName>
    </submittedName>
</protein>
<gene>
    <name evidence="1" type="ORF">WJX81_006450</name>
</gene>